<comment type="caution">
    <text evidence="1">The sequence shown here is derived from an EMBL/GenBank/DDBJ whole genome shotgun (WGS) entry which is preliminary data.</text>
</comment>
<proteinExistence type="predicted"/>
<dbReference type="NCBIfam" id="NF047593">
    <property type="entry name" value="IS66_ISAeme5_TnpA"/>
    <property type="match status" value="1"/>
</dbReference>
<gene>
    <name evidence="1" type="ORF">IW967_00020</name>
</gene>
<protein>
    <submittedName>
        <fullName evidence="1">Helix-turn-helix domain-containing protein</fullName>
    </submittedName>
</protein>
<evidence type="ECO:0000313" key="1">
    <source>
        <dbReference type="EMBL" id="MBF8376289.1"/>
    </source>
</evidence>
<name>A0ABS0EYB2_9BACL</name>
<evidence type="ECO:0000313" key="2">
    <source>
        <dbReference type="Proteomes" id="UP000642910"/>
    </source>
</evidence>
<dbReference type="EMBL" id="JADPKZ010000002">
    <property type="protein sequence ID" value="MBF8376289.1"/>
    <property type="molecule type" value="Genomic_DNA"/>
</dbReference>
<reference evidence="1 2" key="1">
    <citation type="submission" date="2020-11" db="EMBL/GenBank/DDBJ databases">
        <title>Genomic insight of Alicyclobacillus mali FL 18 reveals a new arsenic-resistant strain, with potential in environmental biotechnology.</title>
        <authorList>
            <person name="Fiorentino G."/>
            <person name="Gallo G."/>
            <person name="Aulitto M."/>
        </authorList>
    </citation>
    <scope>NUCLEOTIDE SEQUENCE [LARGE SCALE GENOMIC DNA]</scope>
    <source>
        <strain evidence="1 2">FL 18</strain>
    </source>
</reference>
<sequence length="119" mass="13467">MGGIHMTKAELEELRELWRARVADFRASGLTGAAWCAAHQVKEHQLWYWVGKFKADTDRDGRQRDHAEPRFIPVRVEKSAPEVTDKPLSVRVGPAVIEVTPGYDTELLRDVVRTLASLC</sequence>
<organism evidence="1 2">
    <name type="scientific">Alicyclobacillus mali</name>
    <name type="common">ex Roth et al. 2021</name>
    <dbReference type="NCBI Taxonomy" id="1123961"/>
    <lineage>
        <taxon>Bacteria</taxon>
        <taxon>Bacillati</taxon>
        <taxon>Bacillota</taxon>
        <taxon>Bacilli</taxon>
        <taxon>Bacillales</taxon>
        <taxon>Alicyclobacillaceae</taxon>
        <taxon>Alicyclobacillus</taxon>
    </lineage>
</organism>
<dbReference type="Proteomes" id="UP000642910">
    <property type="component" value="Unassembled WGS sequence"/>
</dbReference>
<keyword evidence="2" id="KW-1185">Reference proteome</keyword>
<accession>A0ABS0EYB2</accession>